<dbReference type="Gene3D" id="1.10.10.10">
    <property type="entry name" value="Winged helix-like DNA-binding domain superfamily/Winged helix DNA-binding domain"/>
    <property type="match status" value="1"/>
</dbReference>
<evidence type="ECO:0000259" key="4">
    <source>
        <dbReference type="PROSITE" id="PS50043"/>
    </source>
</evidence>
<keyword evidence="3" id="KW-0804">Transcription</keyword>
<reference evidence="5" key="2">
    <citation type="submission" date="2021-09" db="EMBL/GenBank/DDBJ databases">
        <authorList>
            <person name="Gilroy R."/>
        </authorList>
    </citation>
    <scope>NUCLEOTIDE SEQUENCE</scope>
    <source>
        <strain evidence="5">ChiGjej6B6-11269</strain>
    </source>
</reference>
<dbReference type="Pfam" id="PF00196">
    <property type="entry name" value="GerE"/>
    <property type="match status" value="1"/>
</dbReference>
<accession>A0A9D2UXE7</accession>
<evidence type="ECO:0000313" key="5">
    <source>
        <dbReference type="EMBL" id="HJF65740.1"/>
    </source>
</evidence>
<evidence type="ECO:0000256" key="3">
    <source>
        <dbReference type="ARBA" id="ARBA00023163"/>
    </source>
</evidence>
<dbReference type="AlphaFoldDB" id="A0A9D2UXE7"/>
<dbReference type="InterPro" id="IPR036388">
    <property type="entry name" value="WH-like_DNA-bd_sf"/>
</dbReference>
<dbReference type="PRINTS" id="PR00038">
    <property type="entry name" value="HTHLUXR"/>
</dbReference>
<evidence type="ECO:0000256" key="2">
    <source>
        <dbReference type="ARBA" id="ARBA00023125"/>
    </source>
</evidence>
<dbReference type="PANTHER" id="PTHR44688:SF16">
    <property type="entry name" value="DNA-BINDING TRANSCRIPTIONAL ACTIVATOR DEVR_DOSR"/>
    <property type="match status" value="1"/>
</dbReference>
<feature type="domain" description="HTH luxR-type" evidence="4">
    <location>
        <begin position="7"/>
        <end position="72"/>
    </location>
</feature>
<keyword evidence="2" id="KW-0238">DNA-binding</keyword>
<dbReference type="Proteomes" id="UP000786989">
    <property type="component" value="Unassembled WGS sequence"/>
</dbReference>
<name>A0A9D2UXE7_9ACTN</name>
<dbReference type="PROSITE" id="PS50043">
    <property type="entry name" value="HTH_LUXR_2"/>
    <property type="match status" value="1"/>
</dbReference>
<dbReference type="InterPro" id="IPR016032">
    <property type="entry name" value="Sig_transdc_resp-reg_C-effctor"/>
</dbReference>
<evidence type="ECO:0000313" key="6">
    <source>
        <dbReference type="Proteomes" id="UP000786989"/>
    </source>
</evidence>
<dbReference type="CDD" id="cd06170">
    <property type="entry name" value="LuxR_C_like"/>
    <property type="match status" value="1"/>
</dbReference>
<dbReference type="GO" id="GO:0006355">
    <property type="term" value="P:regulation of DNA-templated transcription"/>
    <property type="evidence" value="ECO:0007669"/>
    <property type="project" value="InterPro"/>
</dbReference>
<dbReference type="SMART" id="SM00421">
    <property type="entry name" value="HTH_LUXR"/>
    <property type="match status" value="1"/>
</dbReference>
<proteinExistence type="predicted"/>
<dbReference type="PANTHER" id="PTHR44688">
    <property type="entry name" value="DNA-BINDING TRANSCRIPTIONAL ACTIVATOR DEVR_DOSR"/>
    <property type="match status" value="1"/>
</dbReference>
<dbReference type="SUPFAM" id="SSF46894">
    <property type="entry name" value="C-terminal effector domain of the bipartite response regulators"/>
    <property type="match status" value="1"/>
</dbReference>
<gene>
    <name evidence="5" type="ORF">K8U77_06460</name>
</gene>
<organism evidence="5 6">
    <name type="scientific">Slackia equolifaciens</name>
    <dbReference type="NCBI Taxonomy" id="498718"/>
    <lineage>
        <taxon>Bacteria</taxon>
        <taxon>Bacillati</taxon>
        <taxon>Actinomycetota</taxon>
        <taxon>Coriobacteriia</taxon>
        <taxon>Eggerthellales</taxon>
        <taxon>Eggerthellaceae</taxon>
        <taxon>Slackia</taxon>
    </lineage>
</organism>
<protein>
    <submittedName>
        <fullName evidence="5">Helix-turn-helix transcriptional regulator</fullName>
    </submittedName>
</protein>
<dbReference type="InterPro" id="IPR000792">
    <property type="entry name" value="Tscrpt_reg_LuxR_C"/>
</dbReference>
<comment type="caution">
    <text evidence="5">The sequence shown here is derived from an EMBL/GenBank/DDBJ whole genome shotgun (WGS) entry which is preliminary data.</text>
</comment>
<reference evidence="5" key="1">
    <citation type="journal article" date="2021" name="PeerJ">
        <title>Extensive microbial diversity within the chicken gut microbiome revealed by metagenomics and culture.</title>
        <authorList>
            <person name="Gilroy R."/>
            <person name="Ravi A."/>
            <person name="Getino M."/>
            <person name="Pursley I."/>
            <person name="Horton D.L."/>
            <person name="Alikhan N.F."/>
            <person name="Baker D."/>
            <person name="Gharbi K."/>
            <person name="Hall N."/>
            <person name="Watson M."/>
            <person name="Adriaenssens E.M."/>
            <person name="Foster-Nyarko E."/>
            <person name="Jarju S."/>
            <person name="Secka A."/>
            <person name="Antonio M."/>
            <person name="Oren A."/>
            <person name="Chaudhuri R.R."/>
            <person name="La Ragione R."/>
            <person name="Hildebrand F."/>
            <person name="Pallen M.J."/>
        </authorList>
    </citation>
    <scope>NUCLEOTIDE SEQUENCE</scope>
    <source>
        <strain evidence="5">ChiGjej6B6-11269</strain>
    </source>
</reference>
<dbReference type="GO" id="GO:0003677">
    <property type="term" value="F:DNA binding"/>
    <property type="evidence" value="ECO:0007669"/>
    <property type="project" value="UniProtKB-KW"/>
</dbReference>
<evidence type="ECO:0000256" key="1">
    <source>
        <dbReference type="ARBA" id="ARBA00023015"/>
    </source>
</evidence>
<dbReference type="EMBL" id="DYWI01000121">
    <property type="protein sequence ID" value="HJF65740.1"/>
    <property type="molecule type" value="Genomic_DNA"/>
</dbReference>
<keyword evidence="1" id="KW-0805">Transcription regulation</keyword>
<sequence length="74" mass="8150">MSKQCLSVAEEYGLSSRETEVMELLGRGRTGSAIADELFISENTVRTHIKRIYAKVGVGKKQELLAVLDHAMPS</sequence>